<dbReference type="InterPro" id="IPR008949">
    <property type="entry name" value="Isoprenoid_synthase_dom_sf"/>
</dbReference>
<dbReference type="PANTHER" id="PTHR43281:SF1">
    <property type="entry name" value="FARNESYL DIPHOSPHATE SYNTHASE"/>
    <property type="match status" value="1"/>
</dbReference>
<organism evidence="13 14">
    <name type="scientific">Gottschalkia purinilytica</name>
    <name type="common">Clostridium purinilyticum</name>
    <dbReference type="NCBI Taxonomy" id="1503"/>
    <lineage>
        <taxon>Bacteria</taxon>
        <taxon>Bacillati</taxon>
        <taxon>Bacillota</taxon>
        <taxon>Tissierellia</taxon>
        <taxon>Tissierellales</taxon>
        <taxon>Gottschalkiaceae</taxon>
        <taxon>Gottschalkia</taxon>
    </lineage>
</organism>
<dbReference type="NCBIfam" id="NF045485">
    <property type="entry name" value="FPPsyn"/>
    <property type="match status" value="1"/>
</dbReference>
<dbReference type="EMBL" id="LGSS01000017">
    <property type="protein sequence ID" value="KNF07406.1"/>
    <property type="molecule type" value="Genomic_DNA"/>
</dbReference>
<comment type="cofactor">
    <cofactor evidence="1">
        <name>Mg(2+)</name>
        <dbReference type="ChEBI" id="CHEBI:18420"/>
    </cofactor>
</comment>
<dbReference type="RefSeq" id="WP_050356248.1">
    <property type="nucleotide sequence ID" value="NZ_LGSS01000017.1"/>
</dbReference>
<evidence type="ECO:0000256" key="12">
    <source>
        <dbReference type="RuleBase" id="RU004466"/>
    </source>
</evidence>
<dbReference type="OrthoDB" id="9805316at2"/>
<comment type="similarity">
    <text evidence="2 12">Belongs to the FPP/GGPP synthase family.</text>
</comment>
<keyword evidence="8" id="KW-0414">Isoprene biosynthesis</keyword>
<dbReference type="FunFam" id="1.10.600.10:FF:000001">
    <property type="entry name" value="Geranylgeranyl diphosphate synthase"/>
    <property type="match status" value="1"/>
</dbReference>
<dbReference type="SFLD" id="SFLDG01017">
    <property type="entry name" value="Polyprenyl_Transferase_Like"/>
    <property type="match status" value="1"/>
</dbReference>
<evidence type="ECO:0000256" key="11">
    <source>
        <dbReference type="ARBA" id="ARBA00049399"/>
    </source>
</evidence>
<evidence type="ECO:0000256" key="7">
    <source>
        <dbReference type="ARBA" id="ARBA00022842"/>
    </source>
</evidence>
<evidence type="ECO:0000256" key="4">
    <source>
        <dbReference type="ARBA" id="ARBA00015100"/>
    </source>
</evidence>
<keyword evidence="5 12" id="KW-0808">Transferase</keyword>
<evidence type="ECO:0000256" key="8">
    <source>
        <dbReference type="ARBA" id="ARBA00023229"/>
    </source>
</evidence>
<evidence type="ECO:0000256" key="10">
    <source>
        <dbReference type="ARBA" id="ARBA00032873"/>
    </source>
</evidence>
<name>A0A0L0W7G2_GOTPU</name>
<dbReference type="CDD" id="cd00685">
    <property type="entry name" value="Trans_IPPS_HT"/>
    <property type="match status" value="1"/>
</dbReference>
<proteinExistence type="inferred from homology"/>
<dbReference type="AlphaFoldDB" id="A0A0L0W7G2"/>
<keyword evidence="6" id="KW-0479">Metal-binding</keyword>
<accession>A0A0L0W7G2</accession>
<dbReference type="Pfam" id="PF00348">
    <property type="entry name" value="polyprenyl_synt"/>
    <property type="match status" value="1"/>
</dbReference>
<comment type="caution">
    <text evidence="13">The sequence shown here is derived from an EMBL/GenBank/DDBJ whole genome shotgun (WGS) entry which is preliminary data.</text>
</comment>
<evidence type="ECO:0000256" key="6">
    <source>
        <dbReference type="ARBA" id="ARBA00022723"/>
    </source>
</evidence>
<evidence type="ECO:0000256" key="2">
    <source>
        <dbReference type="ARBA" id="ARBA00006706"/>
    </source>
</evidence>
<sequence>MDLLKEINKYKKIIEKKLEEVLPKEDCMQGKLCEAMRYSIFAGGKRIRPILNLKTYELISGEGYEKALPLAAGIEMIHTYSLIHDDLPAMDNDDYRRGKLTNHKIYGEAMAILAGDALLNLSYETMVSSILEDTRNSLLYAKAVKEIGSASGIYGMIGGQSVDMMSSNNITDKEKLNFIHNNKTTALIEASIVSGGMLANGTEEEIYALRQYGKAIGLCFQIRDDILDKIGDKNKIGKKVGSDESNNKLTYITLYGIEKSIEKTKELYNKAIDSLKVFKGKNTLFLENLADYLVYREN</sequence>
<dbReference type="STRING" id="1503.CLPU_17c00310"/>
<dbReference type="InterPro" id="IPR033749">
    <property type="entry name" value="Polyprenyl_synt_CS"/>
</dbReference>
<dbReference type="PANTHER" id="PTHR43281">
    <property type="entry name" value="FARNESYL DIPHOSPHATE SYNTHASE"/>
    <property type="match status" value="1"/>
</dbReference>
<dbReference type="PROSITE" id="PS00444">
    <property type="entry name" value="POLYPRENYL_SYNTHASE_2"/>
    <property type="match status" value="1"/>
</dbReference>
<evidence type="ECO:0000313" key="13">
    <source>
        <dbReference type="EMBL" id="KNF07406.1"/>
    </source>
</evidence>
<comment type="catalytic activity">
    <reaction evidence="11">
        <text>isopentenyl diphosphate + (2E)-geranyl diphosphate = (2E,6E)-farnesyl diphosphate + diphosphate</text>
        <dbReference type="Rhea" id="RHEA:19361"/>
        <dbReference type="ChEBI" id="CHEBI:33019"/>
        <dbReference type="ChEBI" id="CHEBI:58057"/>
        <dbReference type="ChEBI" id="CHEBI:128769"/>
        <dbReference type="ChEBI" id="CHEBI:175763"/>
        <dbReference type="EC" id="2.5.1.10"/>
    </reaction>
</comment>
<dbReference type="SUPFAM" id="SSF48576">
    <property type="entry name" value="Terpenoid synthases"/>
    <property type="match status" value="1"/>
</dbReference>
<dbReference type="GO" id="GO:0016114">
    <property type="term" value="P:terpenoid biosynthetic process"/>
    <property type="evidence" value="ECO:0007669"/>
    <property type="project" value="UniProtKB-ARBA"/>
</dbReference>
<dbReference type="SFLD" id="SFLDS00005">
    <property type="entry name" value="Isoprenoid_Synthase_Type_I"/>
    <property type="match status" value="1"/>
</dbReference>
<dbReference type="EC" id="2.5.1.10" evidence="3"/>
<dbReference type="GO" id="GO:0046872">
    <property type="term" value="F:metal ion binding"/>
    <property type="evidence" value="ECO:0007669"/>
    <property type="project" value="UniProtKB-KW"/>
</dbReference>
<keyword evidence="14" id="KW-1185">Reference proteome</keyword>
<evidence type="ECO:0000313" key="14">
    <source>
        <dbReference type="Proteomes" id="UP000037267"/>
    </source>
</evidence>
<dbReference type="Proteomes" id="UP000037267">
    <property type="component" value="Unassembled WGS sequence"/>
</dbReference>
<dbReference type="InterPro" id="IPR000092">
    <property type="entry name" value="Polyprenyl_synt"/>
</dbReference>
<evidence type="ECO:0000256" key="3">
    <source>
        <dbReference type="ARBA" id="ARBA00012439"/>
    </source>
</evidence>
<protein>
    <recommendedName>
        <fullName evidence="4">Farnesyl diphosphate synthase</fullName>
        <ecNumber evidence="3">2.5.1.10</ecNumber>
    </recommendedName>
    <alternativeName>
        <fullName evidence="10">(2E,6E)-farnesyl diphosphate synthase</fullName>
    </alternativeName>
    <alternativeName>
        <fullName evidence="9">Geranyltranstransferase</fullName>
    </alternativeName>
</protein>
<gene>
    <name evidence="13" type="primary">fps</name>
    <name evidence="13" type="ORF">CLPU_17c00310</name>
</gene>
<dbReference type="GO" id="GO:0005737">
    <property type="term" value="C:cytoplasm"/>
    <property type="evidence" value="ECO:0007669"/>
    <property type="project" value="UniProtKB-ARBA"/>
</dbReference>
<dbReference type="GO" id="GO:0004337">
    <property type="term" value="F:(2E,6E)-farnesyl diphosphate synthase activity"/>
    <property type="evidence" value="ECO:0007669"/>
    <property type="project" value="UniProtKB-EC"/>
</dbReference>
<evidence type="ECO:0000256" key="5">
    <source>
        <dbReference type="ARBA" id="ARBA00022679"/>
    </source>
</evidence>
<dbReference type="PATRIC" id="fig|1503.3.peg.711"/>
<dbReference type="Gene3D" id="1.10.600.10">
    <property type="entry name" value="Farnesyl Diphosphate Synthase"/>
    <property type="match status" value="1"/>
</dbReference>
<evidence type="ECO:0000256" key="1">
    <source>
        <dbReference type="ARBA" id="ARBA00001946"/>
    </source>
</evidence>
<dbReference type="InterPro" id="IPR053378">
    <property type="entry name" value="Prenyl_diphosphate_synthase"/>
</dbReference>
<dbReference type="PROSITE" id="PS00723">
    <property type="entry name" value="POLYPRENYL_SYNTHASE_1"/>
    <property type="match status" value="1"/>
</dbReference>
<reference evidence="14" key="1">
    <citation type="submission" date="2015-07" db="EMBL/GenBank/DDBJ databases">
        <title>Draft genome sequence of the purine-degrading Gottschalkia purinilyticum DSM 1384 (formerly Clostridium purinilyticum).</title>
        <authorList>
            <person name="Poehlein A."/>
            <person name="Schiel-Bengelsdorf B."/>
            <person name="Bengelsdorf F.R."/>
            <person name="Daniel R."/>
            <person name="Duerre P."/>
        </authorList>
    </citation>
    <scope>NUCLEOTIDE SEQUENCE [LARGE SCALE GENOMIC DNA]</scope>
    <source>
        <strain evidence="14">DSM 1384</strain>
    </source>
</reference>
<evidence type="ECO:0000256" key="9">
    <source>
        <dbReference type="ARBA" id="ARBA00032380"/>
    </source>
</evidence>
<keyword evidence="7" id="KW-0460">Magnesium</keyword>